<reference evidence="2 3" key="1">
    <citation type="journal article" date="2018" name="Int J Genomics">
        <title>Comparative Genomics Analysis of Plasmid pPV989-94 from a Clinical Isolate of Pantoea vagans PV989.</title>
        <authorList>
            <person name="Xu L."/>
            <person name="Yin M."/>
            <person name="Zhu T."/>
            <person name="Lu J."/>
            <person name="Bao Q."/>
        </authorList>
    </citation>
    <scope>NUCLEOTIDE SEQUENCE [LARGE SCALE GENOMIC DNA]</scope>
    <source>
        <strain evidence="2 3">PV989</strain>
    </source>
</reference>
<gene>
    <name evidence="2" type="ORF">C9381_12675</name>
</gene>
<dbReference type="AlphaFoldDB" id="A0AAN1NRV9"/>
<evidence type="ECO:0000313" key="3">
    <source>
        <dbReference type="Proteomes" id="UP000241538"/>
    </source>
</evidence>
<accession>A0AAN1NRV9</accession>
<dbReference type="Proteomes" id="UP000241538">
    <property type="component" value="Chromosome"/>
</dbReference>
<evidence type="ECO:0000256" key="1">
    <source>
        <dbReference type="SAM" id="Phobius"/>
    </source>
</evidence>
<dbReference type="EMBL" id="CP028349">
    <property type="protein sequence ID" value="AVV37996.1"/>
    <property type="molecule type" value="Genomic_DNA"/>
</dbReference>
<proteinExistence type="predicted"/>
<organism evidence="2 3">
    <name type="scientific">Pantoea vagans</name>
    <dbReference type="NCBI Taxonomy" id="470934"/>
    <lineage>
        <taxon>Bacteria</taxon>
        <taxon>Pseudomonadati</taxon>
        <taxon>Pseudomonadota</taxon>
        <taxon>Gammaproteobacteria</taxon>
        <taxon>Enterobacterales</taxon>
        <taxon>Erwiniaceae</taxon>
        <taxon>Pantoea</taxon>
    </lineage>
</organism>
<evidence type="ECO:0000313" key="2">
    <source>
        <dbReference type="EMBL" id="AVV37996.1"/>
    </source>
</evidence>
<keyword evidence="1" id="KW-0812">Transmembrane</keyword>
<name>A0AAN1NRV9_9GAMM</name>
<sequence>MFFINPVVLMKIFLIISVIFMATACAVKREHARTDAYPSSPPSCSTHSDEIDCQWKDVPVS</sequence>
<feature type="transmembrane region" description="Helical" evidence="1">
    <location>
        <begin position="6"/>
        <end position="27"/>
    </location>
</feature>
<keyword evidence="1" id="KW-1133">Transmembrane helix</keyword>
<keyword evidence="1" id="KW-0472">Membrane</keyword>
<protein>
    <submittedName>
        <fullName evidence="2">Uncharacterized protein</fullName>
    </submittedName>
</protein>